<dbReference type="CDD" id="cd05400">
    <property type="entry name" value="NT_2-5OAS_ClassI-CCAase"/>
    <property type="match status" value="1"/>
</dbReference>
<gene>
    <name evidence="7" type="ORF">EFK50_13195</name>
</gene>
<evidence type="ECO:0000256" key="5">
    <source>
        <dbReference type="SAM" id="MobiDB-lite"/>
    </source>
</evidence>
<protein>
    <submittedName>
        <fullName evidence="7">Nucleotidyltransferase</fullName>
    </submittedName>
</protein>
<proteinExistence type="predicted"/>
<keyword evidence="2" id="KW-0548">Nucleotidyltransferase</keyword>
<comment type="caution">
    <text evidence="7">The sequence shown here is derived from an EMBL/GenBank/DDBJ whole genome shotgun (WGS) entry which is preliminary data.</text>
</comment>
<keyword evidence="1 7" id="KW-0808">Transferase</keyword>
<dbReference type="Pfam" id="PF26305">
    <property type="entry name" value="CD_NTase_C"/>
    <property type="match status" value="1"/>
</dbReference>
<dbReference type="Proteomes" id="UP000267128">
    <property type="component" value="Unassembled WGS sequence"/>
</dbReference>
<reference evidence="7 8" key="1">
    <citation type="submission" date="2018-11" db="EMBL/GenBank/DDBJ databases">
        <authorList>
            <person name="Li F."/>
        </authorList>
    </citation>
    <scope>NUCLEOTIDE SEQUENCE [LARGE SCALE GENOMIC DNA]</scope>
    <source>
        <strain evidence="7 8">Gsoil 097</strain>
    </source>
</reference>
<dbReference type="InterPro" id="IPR006116">
    <property type="entry name" value="NT_2-5OAS_ClassI-CCAase"/>
</dbReference>
<evidence type="ECO:0000256" key="4">
    <source>
        <dbReference type="ARBA" id="ARBA00023118"/>
    </source>
</evidence>
<dbReference type="AlphaFoldDB" id="A0A3N0CGW7"/>
<evidence type="ECO:0000313" key="7">
    <source>
        <dbReference type="EMBL" id="RNL62702.1"/>
    </source>
</evidence>
<keyword evidence="8" id="KW-1185">Reference proteome</keyword>
<dbReference type="OrthoDB" id="8264173at2"/>
<dbReference type="Gene3D" id="3.30.460.10">
    <property type="entry name" value="Beta Polymerase, domain 2"/>
    <property type="match status" value="1"/>
</dbReference>
<evidence type="ECO:0000259" key="6">
    <source>
        <dbReference type="Pfam" id="PF26305"/>
    </source>
</evidence>
<keyword evidence="3" id="KW-0547">Nucleotide-binding</keyword>
<evidence type="ECO:0000256" key="1">
    <source>
        <dbReference type="ARBA" id="ARBA00022679"/>
    </source>
</evidence>
<accession>A0A3N0CGW7</accession>
<feature type="domain" description="cGAS/DncV-like nucleotidyltransferase C-terminal helical" evidence="6">
    <location>
        <begin position="177"/>
        <end position="292"/>
    </location>
</feature>
<dbReference type="GO" id="GO:0051607">
    <property type="term" value="P:defense response to virus"/>
    <property type="evidence" value="ECO:0007669"/>
    <property type="project" value="UniProtKB-KW"/>
</dbReference>
<keyword evidence="4" id="KW-0051">Antiviral defense</keyword>
<evidence type="ECO:0000313" key="8">
    <source>
        <dbReference type="Proteomes" id="UP000267128"/>
    </source>
</evidence>
<dbReference type="EMBL" id="RJSE01000007">
    <property type="protein sequence ID" value="RNL62702.1"/>
    <property type="molecule type" value="Genomic_DNA"/>
</dbReference>
<sequence length="295" mass="32887">MSALESKLSGWTGPSSTTEQDKQDRTERMIKEAVRAHPGFSDCSLRIYAKGSYANNTNVRADSDVDIAVQCTDVIYWQEAVPDTRTSSAGPYTGRWTPALLRSELKTALEAKFPGQVDSSGSTAFRIDSGSARVEADVVPCFDYRYYMSSGRYRDGAKVIKTDGRSLVNYPEQQLSNGKTKNTSTNLRYKKAVRVVKRLENAMVTAGGIEVPSFLMECLVYNTPNAYLTRGTWTDVVRGILGHVYNELDGPEPTDEGDRWYEVNGCKFLFHDEQKWTRGGARQFAADAWSYLGLS</sequence>
<organism evidence="7 8">
    <name type="scientific">Nocardioides marmoriginsengisoli</name>
    <dbReference type="NCBI Taxonomy" id="661483"/>
    <lineage>
        <taxon>Bacteria</taxon>
        <taxon>Bacillati</taxon>
        <taxon>Actinomycetota</taxon>
        <taxon>Actinomycetes</taxon>
        <taxon>Propionibacteriales</taxon>
        <taxon>Nocardioidaceae</taxon>
        <taxon>Nocardioides</taxon>
    </lineage>
</organism>
<dbReference type="InterPro" id="IPR043519">
    <property type="entry name" value="NT_sf"/>
</dbReference>
<dbReference type="GO" id="GO:0016779">
    <property type="term" value="F:nucleotidyltransferase activity"/>
    <property type="evidence" value="ECO:0007669"/>
    <property type="project" value="InterPro"/>
</dbReference>
<dbReference type="InterPro" id="IPR058909">
    <property type="entry name" value="CD_NTase_C"/>
</dbReference>
<dbReference type="SUPFAM" id="SSF81301">
    <property type="entry name" value="Nucleotidyltransferase"/>
    <property type="match status" value="1"/>
</dbReference>
<name>A0A3N0CGW7_9ACTN</name>
<feature type="region of interest" description="Disordered" evidence="5">
    <location>
        <begin position="1"/>
        <end position="25"/>
    </location>
</feature>
<evidence type="ECO:0000256" key="2">
    <source>
        <dbReference type="ARBA" id="ARBA00022695"/>
    </source>
</evidence>
<evidence type="ECO:0000256" key="3">
    <source>
        <dbReference type="ARBA" id="ARBA00022741"/>
    </source>
</evidence>